<dbReference type="Pfam" id="PF12146">
    <property type="entry name" value="Hydrolase_4"/>
    <property type="match status" value="1"/>
</dbReference>
<dbReference type="Gene3D" id="3.40.50.1820">
    <property type="entry name" value="alpha/beta hydrolase"/>
    <property type="match status" value="1"/>
</dbReference>
<organism evidence="3 4">
    <name type="scientific">Pantoea rodasii</name>
    <dbReference type="NCBI Taxonomy" id="1076549"/>
    <lineage>
        <taxon>Bacteria</taxon>
        <taxon>Pseudomonadati</taxon>
        <taxon>Pseudomonadota</taxon>
        <taxon>Gammaproteobacteria</taxon>
        <taxon>Enterobacterales</taxon>
        <taxon>Erwiniaceae</taxon>
        <taxon>Pantoea</taxon>
    </lineage>
</organism>
<accession>A0A0B1RB35</accession>
<reference evidence="3 4" key="1">
    <citation type="submission" date="2014-11" db="EMBL/GenBank/DDBJ databases">
        <title>Genome sequencing of Pantoea rodasii ND03.</title>
        <authorList>
            <person name="Muhamad Yunos N.Y."/>
            <person name="Chan K.-G."/>
        </authorList>
    </citation>
    <scope>NUCLEOTIDE SEQUENCE [LARGE SCALE GENOMIC DNA]</scope>
    <source>
        <strain evidence="3 4">ND03</strain>
    </source>
</reference>
<dbReference type="FunFam" id="3.40.50.1820:FF:000201">
    <property type="entry name" value="Alpha/beta fold hydrolase"/>
    <property type="match status" value="1"/>
</dbReference>
<sequence>MSREARLFQEGSFSTSDGESLYFRHWPAQDAQSKKVIVLFHRGHEHSGRLQHVVDELLMPDAHFYAWDARGHGHSPGERGYSPSLARSVQDVDEFVRFVAEQAQVSIEDIVVIAQSVGAVLVATWVHDYAPKIRGMVLASPAFKVKLYVPFARTGLGLLQRIRGLFYVNSYVKGKFLSHDPERIRSFEQDKLITRQIAVNILLDLYKTAERIVSDSAAITVPTQLLISGDDFVVHTKPQQKFYQGLRSAIKEQHILPGFYHDTLGEKDRQLAFDKMKPFIEQLYNAAPYTFDYSHEDQWSPGADAYRELQAPPKRCSPQGMSYAALSFGMKTIGRLSKGMRLGYETGFDSGSTLDYVYRNTAEGTGIVGRIIDRQYLNSIGWRGIRVRKENIQQVIAQAVAKLQEHNLPVRVVDIAAGHGRYVLDALEKQPGIESILLRDYSDLNVEKGQAMIEARQLGHLAQFNKGNAFDYDSLATLAPAPTLGIVSGLYELFPSNQLIKTSLAGLAVAIPPGGVLVYTGQPWHPQLKTIAWTLTSHQNGIPWLMRVRSQREMDTLVEEAGFEKCHQLIDEFGIFTVSLAVRKQHD</sequence>
<dbReference type="InterPro" id="IPR029063">
    <property type="entry name" value="SAM-dependent_MTases_sf"/>
</dbReference>
<dbReference type="InterPro" id="IPR022742">
    <property type="entry name" value="Hydrolase_4"/>
</dbReference>
<evidence type="ECO:0008006" key="5">
    <source>
        <dbReference type="Google" id="ProtNLM"/>
    </source>
</evidence>
<dbReference type="Pfam" id="PF12147">
    <property type="entry name" value="Methyltransf_20"/>
    <property type="match status" value="1"/>
</dbReference>
<dbReference type="SUPFAM" id="SSF53474">
    <property type="entry name" value="alpha/beta-Hydrolases"/>
    <property type="match status" value="1"/>
</dbReference>
<protein>
    <recommendedName>
        <fullName evidence="5">Hydrolase</fullName>
    </recommendedName>
</protein>
<dbReference type="PANTHER" id="PTHR11614">
    <property type="entry name" value="PHOSPHOLIPASE-RELATED"/>
    <property type="match status" value="1"/>
</dbReference>
<evidence type="ECO:0000313" key="3">
    <source>
        <dbReference type="EMBL" id="KHJ68310.1"/>
    </source>
</evidence>
<feature type="domain" description="Methyltransferase" evidence="2">
    <location>
        <begin position="276"/>
        <end position="583"/>
    </location>
</feature>
<evidence type="ECO:0000313" key="4">
    <source>
        <dbReference type="Proteomes" id="UP000030853"/>
    </source>
</evidence>
<gene>
    <name evidence="3" type="ORF">QU24_09900</name>
</gene>
<feature type="domain" description="Serine aminopeptidase S33" evidence="1">
    <location>
        <begin position="32"/>
        <end position="268"/>
    </location>
</feature>
<dbReference type="InterPro" id="IPR022744">
    <property type="entry name" value="MeTrfase_dom_put"/>
</dbReference>
<dbReference type="InterPro" id="IPR051044">
    <property type="entry name" value="MAG_DAG_Lipase"/>
</dbReference>
<dbReference type="Gene3D" id="3.40.50.150">
    <property type="entry name" value="Vaccinia Virus protein VP39"/>
    <property type="match status" value="1"/>
</dbReference>
<evidence type="ECO:0000259" key="2">
    <source>
        <dbReference type="Pfam" id="PF12147"/>
    </source>
</evidence>
<name>A0A0B1RB35_9GAMM</name>
<dbReference type="Proteomes" id="UP000030853">
    <property type="component" value="Unassembled WGS sequence"/>
</dbReference>
<dbReference type="EMBL" id="JTJJ01000033">
    <property type="protein sequence ID" value="KHJ68310.1"/>
    <property type="molecule type" value="Genomic_DNA"/>
</dbReference>
<dbReference type="RefSeq" id="WP_039330555.1">
    <property type="nucleotide sequence ID" value="NZ_JTJJ01000033.1"/>
</dbReference>
<dbReference type="InterPro" id="IPR029058">
    <property type="entry name" value="AB_hydrolase_fold"/>
</dbReference>
<dbReference type="FunFam" id="3.40.50.150:FF:000266">
    <property type="entry name" value="Alpha/beta fold hydrolase"/>
    <property type="match status" value="1"/>
</dbReference>
<evidence type="ECO:0000259" key="1">
    <source>
        <dbReference type="Pfam" id="PF12146"/>
    </source>
</evidence>
<dbReference type="AlphaFoldDB" id="A0A0B1RB35"/>
<comment type="caution">
    <text evidence="3">The sequence shown here is derived from an EMBL/GenBank/DDBJ whole genome shotgun (WGS) entry which is preliminary data.</text>
</comment>
<proteinExistence type="predicted"/>
<dbReference type="SUPFAM" id="SSF53335">
    <property type="entry name" value="S-adenosyl-L-methionine-dependent methyltransferases"/>
    <property type="match status" value="1"/>
</dbReference>